<feature type="region of interest" description="Disordered" evidence="1">
    <location>
        <begin position="144"/>
        <end position="178"/>
    </location>
</feature>
<dbReference type="AlphaFoldDB" id="A0A8J6XKL9"/>
<evidence type="ECO:0000313" key="2">
    <source>
        <dbReference type="EMBL" id="MBD2778640.1"/>
    </source>
</evidence>
<proteinExistence type="predicted"/>
<comment type="caution">
    <text evidence="2">The sequence shown here is derived from an EMBL/GenBank/DDBJ whole genome shotgun (WGS) entry which is preliminary data.</text>
</comment>
<name>A0A8J6XKL9_9CYAN</name>
<protein>
    <submittedName>
        <fullName evidence="2">Uncharacterized protein</fullName>
    </submittedName>
</protein>
<keyword evidence="3" id="KW-1185">Reference proteome</keyword>
<organism evidence="2 3">
    <name type="scientific">Iningainema tapete BLCC-T55</name>
    <dbReference type="NCBI Taxonomy" id="2748662"/>
    <lineage>
        <taxon>Bacteria</taxon>
        <taxon>Bacillati</taxon>
        <taxon>Cyanobacteriota</taxon>
        <taxon>Cyanophyceae</taxon>
        <taxon>Nostocales</taxon>
        <taxon>Scytonemataceae</taxon>
        <taxon>Iningainema tapete</taxon>
    </lineage>
</organism>
<reference evidence="2" key="1">
    <citation type="submission" date="2020-09" db="EMBL/GenBank/DDBJ databases">
        <title>Iningainema tapete sp. nov. (Scytonemataceae, Cyanobacteria) from greenhouses in central Florida (USA) produces two types of nodularin with biosynthetic potential for microcystin-LR and anabaenopeptins.</title>
        <authorList>
            <person name="Berthold D.E."/>
            <person name="Lefler F.W."/>
            <person name="Huang I.-S."/>
            <person name="Abdulla H."/>
            <person name="Zimba P.V."/>
            <person name="Laughinghouse H.D. IV."/>
        </authorList>
    </citation>
    <scope>NUCLEOTIDE SEQUENCE</scope>
    <source>
        <strain evidence="2">BLCCT55</strain>
    </source>
</reference>
<accession>A0A8J6XKL9</accession>
<feature type="compositionally biased region" description="Polar residues" evidence="1">
    <location>
        <begin position="145"/>
        <end position="159"/>
    </location>
</feature>
<sequence>MSNQRKKQTSKDVGFAVSSVTAEEAKSSSKLEIYYRLTHEELLTWIEKYDLKWSEVKLYLYFCTLNPFGDQDIEFSPSELYSQLKIKKSAFYSAVARLETLGLLDFQVSRAHVRASPFNRTTFHLNGKLSTTVENIPLERKDFQKNGNFSKKMDNNSTKMENRRPEPAQDKDSSVPHTLHTYSDFKRSLSDSERENFEKFVRAEYKRTEGKEIRHISAFLKDEHFQEWWEKYQNRPEAAQEKQRTKWENHPEVKNWIEEIERTSNPLAFAIGDEEKMEFIKWANENKIFSWHQEEEE</sequence>
<dbReference type="RefSeq" id="WP_190838586.1">
    <property type="nucleotide sequence ID" value="NZ_CAWPPI010000132.1"/>
</dbReference>
<gene>
    <name evidence="2" type="ORF">ICL16_43000</name>
</gene>
<dbReference type="Proteomes" id="UP000629098">
    <property type="component" value="Unassembled WGS sequence"/>
</dbReference>
<dbReference type="EMBL" id="JACXAE010000132">
    <property type="protein sequence ID" value="MBD2778640.1"/>
    <property type="molecule type" value="Genomic_DNA"/>
</dbReference>
<evidence type="ECO:0000313" key="3">
    <source>
        <dbReference type="Proteomes" id="UP000629098"/>
    </source>
</evidence>
<evidence type="ECO:0000256" key="1">
    <source>
        <dbReference type="SAM" id="MobiDB-lite"/>
    </source>
</evidence>
<feature type="compositionally biased region" description="Basic and acidic residues" evidence="1">
    <location>
        <begin position="160"/>
        <end position="174"/>
    </location>
</feature>